<name>K0RXT8_THAOC</name>
<evidence type="ECO:0000256" key="1">
    <source>
        <dbReference type="SAM" id="MobiDB-lite"/>
    </source>
</evidence>
<organism evidence="2 3">
    <name type="scientific">Thalassiosira oceanica</name>
    <name type="common">Marine diatom</name>
    <dbReference type="NCBI Taxonomy" id="159749"/>
    <lineage>
        <taxon>Eukaryota</taxon>
        <taxon>Sar</taxon>
        <taxon>Stramenopiles</taxon>
        <taxon>Ochrophyta</taxon>
        <taxon>Bacillariophyta</taxon>
        <taxon>Coscinodiscophyceae</taxon>
        <taxon>Thalassiosirophycidae</taxon>
        <taxon>Thalassiosirales</taxon>
        <taxon>Thalassiosiraceae</taxon>
        <taxon>Thalassiosira</taxon>
    </lineage>
</organism>
<dbReference type="Proteomes" id="UP000266841">
    <property type="component" value="Unassembled WGS sequence"/>
</dbReference>
<evidence type="ECO:0000313" key="2">
    <source>
        <dbReference type="EMBL" id="EJK53646.1"/>
    </source>
</evidence>
<evidence type="ECO:0000313" key="3">
    <source>
        <dbReference type="Proteomes" id="UP000266841"/>
    </source>
</evidence>
<gene>
    <name evidence="2" type="ORF">THAOC_26869</name>
</gene>
<feature type="compositionally biased region" description="Basic and acidic residues" evidence="1">
    <location>
        <begin position="197"/>
        <end position="211"/>
    </location>
</feature>
<sequence>MPSQSPRRRGASSQGSVRPQDHREVQGGEGEEGPPQGGGGDRDGTPPGCRCAGHRHGLTSLPTRCRLLSLKLFRPAFSPWFEICRVEFARPEGKAKTASGKEAPEPTKRRAPAPAKAKVKLLLFVKASKIRTPVDLTGCEILRIMSIRRSVFATYSDVRYVALCCSGLATRQIDILGPADCIPGCRTKGQVSLQEPLEGHDDPSDGADRRPPPPHSFDESLNVSRIGQHRAHHDADTEGSWSLPEGEENDDLDTRADGQWREVADETVSFTVNGAKAKQWSACIEDRTALASSADPSVGRLADAALASSGYASPVGPLKTDVVRPPPSAETEGAERLGPPPVRTTHVTVSHSRHVIALFYGYDMENCRVGHLRARVYRGETRLYVEAQAIETRMLPSSTEDVHTPEPVRATCPPREAFSNDA</sequence>
<feature type="region of interest" description="Disordered" evidence="1">
    <location>
        <begin position="1"/>
        <end position="48"/>
    </location>
</feature>
<proteinExistence type="predicted"/>
<feature type="region of interest" description="Disordered" evidence="1">
    <location>
        <begin position="192"/>
        <end position="253"/>
    </location>
</feature>
<reference evidence="2 3" key="1">
    <citation type="journal article" date="2012" name="Genome Biol.">
        <title>Genome and low-iron response of an oceanic diatom adapted to chronic iron limitation.</title>
        <authorList>
            <person name="Lommer M."/>
            <person name="Specht M."/>
            <person name="Roy A.S."/>
            <person name="Kraemer L."/>
            <person name="Andreson R."/>
            <person name="Gutowska M.A."/>
            <person name="Wolf J."/>
            <person name="Bergner S.V."/>
            <person name="Schilhabel M.B."/>
            <person name="Klostermeier U.C."/>
            <person name="Beiko R.G."/>
            <person name="Rosenstiel P."/>
            <person name="Hippler M."/>
            <person name="Laroche J."/>
        </authorList>
    </citation>
    <scope>NUCLEOTIDE SEQUENCE [LARGE SCALE GENOMIC DNA]</scope>
    <source>
        <strain evidence="2 3">CCMP1005</strain>
    </source>
</reference>
<feature type="compositionally biased region" description="Basic residues" evidence="1">
    <location>
        <begin position="1"/>
        <end position="10"/>
    </location>
</feature>
<protein>
    <submittedName>
        <fullName evidence="2">Uncharacterized protein</fullName>
    </submittedName>
</protein>
<accession>K0RXT8</accession>
<feature type="region of interest" description="Disordered" evidence="1">
    <location>
        <begin position="317"/>
        <end position="343"/>
    </location>
</feature>
<keyword evidence="3" id="KW-1185">Reference proteome</keyword>
<dbReference type="AlphaFoldDB" id="K0RXT8"/>
<dbReference type="EMBL" id="AGNL01037366">
    <property type="protein sequence ID" value="EJK53646.1"/>
    <property type="molecule type" value="Genomic_DNA"/>
</dbReference>
<comment type="caution">
    <text evidence="2">The sequence shown here is derived from an EMBL/GenBank/DDBJ whole genome shotgun (WGS) entry which is preliminary data.</text>
</comment>